<dbReference type="PANTHER" id="PTHR43569">
    <property type="entry name" value="AMIDOHYDROLASE"/>
    <property type="match status" value="1"/>
</dbReference>
<protein>
    <submittedName>
        <fullName evidence="3">Putative TIM-barrel fold metal-dependent hydrolase</fullName>
    </submittedName>
</protein>
<organism evidence="3 4">
    <name type="scientific">Prosthecomicrobium pneumaticum</name>
    <dbReference type="NCBI Taxonomy" id="81895"/>
    <lineage>
        <taxon>Bacteria</taxon>
        <taxon>Pseudomonadati</taxon>
        <taxon>Pseudomonadota</taxon>
        <taxon>Alphaproteobacteria</taxon>
        <taxon>Hyphomicrobiales</taxon>
        <taxon>Kaistiaceae</taxon>
        <taxon>Prosthecomicrobium</taxon>
    </lineage>
</organism>
<dbReference type="GO" id="GO:0016787">
    <property type="term" value="F:hydrolase activity"/>
    <property type="evidence" value="ECO:0007669"/>
    <property type="project" value="UniProtKB-KW"/>
</dbReference>
<evidence type="ECO:0000313" key="3">
    <source>
        <dbReference type="EMBL" id="MBB5752697.1"/>
    </source>
</evidence>
<dbReference type="Gene3D" id="3.20.20.140">
    <property type="entry name" value="Metal-dependent hydrolases"/>
    <property type="match status" value="1"/>
</dbReference>
<evidence type="ECO:0000256" key="1">
    <source>
        <dbReference type="ARBA" id="ARBA00038310"/>
    </source>
</evidence>
<dbReference type="InterPro" id="IPR032466">
    <property type="entry name" value="Metal_Hydrolase"/>
</dbReference>
<comment type="similarity">
    <text evidence="1">Belongs to the metallo-dependent hydrolases superfamily.</text>
</comment>
<gene>
    <name evidence="3" type="ORF">GGQ63_001751</name>
</gene>
<reference evidence="3 4" key="1">
    <citation type="submission" date="2020-08" db="EMBL/GenBank/DDBJ databases">
        <title>Genomic Encyclopedia of Type Strains, Phase IV (KMG-IV): sequencing the most valuable type-strain genomes for metagenomic binning, comparative biology and taxonomic classification.</title>
        <authorList>
            <person name="Goeker M."/>
        </authorList>
    </citation>
    <scope>NUCLEOTIDE SEQUENCE [LARGE SCALE GENOMIC DNA]</scope>
    <source>
        <strain evidence="3 4">DSM 16268</strain>
    </source>
</reference>
<feature type="domain" description="Amidohydrolase-related" evidence="2">
    <location>
        <begin position="9"/>
        <end position="290"/>
    </location>
</feature>
<keyword evidence="4" id="KW-1185">Reference proteome</keyword>
<dbReference type="Proteomes" id="UP000523821">
    <property type="component" value="Unassembled WGS sequence"/>
</dbReference>
<sequence length="290" mass="31198">MPLYSGPIVDAHHHFWRHRPGARPWLDREPELARDFGPAEHAAALAGIAVAATVWIEALAADPLAEAAEAQAVAADMPRFCTAIVAHAPLDAPDLDRRLDALEAAAPNLAGIRDIVAVRPDGSGFARAPDLLRRPAFQTGLATLAARGLVFDLMLEPHQVADALAAVDRVPDLAVAIEHAGSPDLATPEGTVLWREAMRRAALRPNVSVKLSALHCRMPGWTDAALAGPIRFLVDTFGPERLAFATDFPVHDRHCPAARGLDTVRLALADLSGTEQRAIFHDTARRLYDI</sequence>
<dbReference type="InterPro" id="IPR006680">
    <property type="entry name" value="Amidohydro-rel"/>
</dbReference>
<dbReference type="AlphaFoldDB" id="A0A7W9FKF5"/>
<dbReference type="RefSeq" id="WP_183854725.1">
    <property type="nucleotide sequence ID" value="NZ_JACHOO010000003.1"/>
</dbReference>
<name>A0A7W9FKF5_9HYPH</name>
<accession>A0A7W9FKF5</accession>
<dbReference type="SUPFAM" id="SSF51556">
    <property type="entry name" value="Metallo-dependent hydrolases"/>
    <property type="match status" value="1"/>
</dbReference>
<evidence type="ECO:0000259" key="2">
    <source>
        <dbReference type="Pfam" id="PF04909"/>
    </source>
</evidence>
<proteinExistence type="inferred from homology"/>
<dbReference type="InterPro" id="IPR052350">
    <property type="entry name" value="Metallo-dep_Lactonases"/>
</dbReference>
<keyword evidence="3" id="KW-0378">Hydrolase</keyword>
<comment type="caution">
    <text evidence="3">The sequence shown here is derived from an EMBL/GenBank/DDBJ whole genome shotgun (WGS) entry which is preliminary data.</text>
</comment>
<dbReference type="PANTHER" id="PTHR43569:SF1">
    <property type="entry name" value="BLL3371 PROTEIN"/>
    <property type="match status" value="1"/>
</dbReference>
<evidence type="ECO:0000313" key="4">
    <source>
        <dbReference type="Proteomes" id="UP000523821"/>
    </source>
</evidence>
<dbReference type="EMBL" id="JACHOO010000003">
    <property type="protein sequence ID" value="MBB5752697.1"/>
    <property type="molecule type" value="Genomic_DNA"/>
</dbReference>
<dbReference type="Pfam" id="PF04909">
    <property type="entry name" value="Amidohydro_2"/>
    <property type="match status" value="1"/>
</dbReference>